<sequence>METPLDWLKVLWPFAGLIALLVVTNAREGRLAEKLYHSIELGLVDEARSLLSKHSFSSRRSAVVSKAIVRAVEARQPAILEFLLSTDLRLLTWGQKLNSFLYAQSLKGGWRGVVLKWRQEGYPFEPWRDLSEKDKARLRSKAARDNALEPSKLQLQCELGQWKVT</sequence>
<evidence type="ECO:0000313" key="2">
    <source>
        <dbReference type="Proteomes" id="UP000011131"/>
    </source>
</evidence>
<dbReference type="HOGENOM" id="CLU_1609056_0_0_7"/>
<organism evidence="1 2">
    <name type="scientific">Myxococcus stipitatus (strain DSM 14675 / JCM 12634 / Mx s8)</name>
    <dbReference type="NCBI Taxonomy" id="1278073"/>
    <lineage>
        <taxon>Bacteria</taxon>
        <taxon>Pseudomonadati</taxon>
        <taxon>Myxococcota</taxon>
        <taxon>Myxococcia</taxon>
        <taxon>Myxococcales</taxon>
        <taxon>Cystobacterineae</taxon>
        <taxon>Myxococcaceae</taxon>
        <taxon>Myxococcus</taxon>
    </lineage>
</organism>
<dbReference type="AlphaFoldDB" id="L7UGL7"/>
<gene>
    <name evidence="1" type="ordered locus">MYSTI_05719</name>
</gene>
<reference evidence="1 2" key="1">
    <citation type="journal article" date="2013" name="Genome Announc.">
        <title>Complete genome sequence of Myxococcus stipitatus strain DSM 14675, a fruiting myxobacterium.</title>
        <authorList>
            <person name="Huntley S."/>
            <person name="Kneip S."/>
            <person name="Treuner-Lange A."/>
            <person name="Sogaard-Andersen L."/>
        </authorList>
    </citation>
    <scope>NUCLEOTIDE SEQUENCE [LARGE SCALE GENOMIC DNA]</scope>
    <source>
        <strain evidence="2">DSM 14675 / JCM 12634 / Mx s8</strain>
    </source>
</reference>
<dbReference type="EMBL" id="CP004025">
    <property type="protein sequence ID" value="AGC46995.1"/>
    <property type="molecule type" value="Genomic_DNA"/>
</dbReference>
<dbReference type="KEGG" id="msd:MYSTI_05719"/>
<dbReference type="Proteomes" id="UP000011131">
    <property type="component" value="Chromosome"/>
</dbReference>
<dbReference type="PATRIC" id="fig|1278073.3.peg.5799"/>
<accession>L7UGL7</accession>
<keyword evidence="2" id="KW-1185">Reference proteome</keyword>
<evidence type="ECO:0000313" key="1">
    <source>
        <dbReference type="EMBL" id="AGC46995.1"/>
    </source>
</evidence>
<dbReference type="RefSeq" id="WP_015351250.1">
    <property type="nucleotide sequence ID" value="NC_020126.1"/>
</dbReference>
<protein>
    <submittedName>
        <fullName evidence="1">Uncharacterized protein</fullName>
    </submittedName>
</protein>
<proteinExistence type="predicted"/>
<name>L7UGL7_MYXSD</name>